<organism evidence="3 4">
    <name type="scientific">Fasciolopsis buskii</name>
    <dbReference type="NCBI Taxonomy" id="27845"/>
    <lineage>
        <taxon>Eukaryota</taxon>
        <taxon>Metazoa</taxon>
        <taxon>Spiralia</taxon>
        <taxon>Lophotrochozoa</taxon>
        <taxon>Platyhelminthes</taxon>
        <taxon>Trematoda</taxon>
        <taxon>Digenea</taxon>
        <taxon>Plagiorchiida</taxon>
        <taxon>Echinostomata</taxon>
        <taxon>Echinostomatoidea</taxon>
        <taxon>Fasciolidae</taxon>
        <taxon>Fasciolopsis</taxon>
    </lineage>
</organism>
<dbReference type="OrthoDB" id="624114at2759"/>
<evidence type="ECO:0000259" key="2">
    <source>
        <dbReference type="PROSITE" id="PS50222"/>
    </source>
</evidence>
<reference evidence="3" key="1">
    <citation type="submission" date="2019-05" db="EMBL/GenBank/DDBJ databases">
        <title>Annotation for the trematode Fasciolopsis buski.</title>
        <authorList>
            <person name="Choi Y.-J."/>
        </authorList>
    </citation>
    <scope>NUCLEOTIDE SEQUENCE</scope>
    <source>
        <strain evidence="3">HT</strain>
        <tissue evidence="3">Whole worm</tissue>
    </source>
</reference>
<accession>A0A8E0VQL2</accession>
<feature type="domain" description="EF-hand" evidence="2">
    <location>
        <begin position="276"/>
        <end position="308"/>
    </location>
</feature>
<dbReference type="Proteomes" id="UP000728185">
    <property type="component" value="Unassembled WGS sequence"/>
</dbReference>
<dbReference type="SUPFAM" id="SSF47473">
    <property type="entry name" value="EF-hand"/>
    <property type="match status" value="1"/>
</dbReference>
<dbReference type="InterPro" id="IPR011992">
    <property type="entry name" value="EF-hand-dom_pair"/>
</dbReference>
<dbReference type="EMBL" id="LUCM01000003">
    <property type="protein sequence ID" value="KAA0201261.1"/>
    <property type="molecule type" value="Genomic_DNA"/>
</dbReference>
<evidence type="ECO:0000256" key="1">
    <source>
        <dbReference type="SAM" id="MobiDB-lite"/>
    </source>
</evidence>
<gene>
    <name evidence="3" type="ORF">FBUS_10707</name>
</gene>
<evidence type="ECO:0000313" key="4">
    <source>
        <dbReference type="Proteomes" id="UP000728185"/>
    </source>
</evidence>
<dbReference type="GO" id="GO:0005509">
    <property type="term" value="F:calcium ion binding"/>
    <property type="evidence" value="ECO:0007669"/>
    <property type="project" value="InterPro"/>
</dbReference>
<sequence>AIAQLPTSASEEASTRVLESASPTELDPRTKIELLRKEQASIKAARIQRKQELAEQKKAASVSDSKVPKEEKAYSAAKELTDTAPGVNGLSKEWSCFQLIELEVAKGTPSFASMSNTEKSTAQGKSEAAAIGQATPIEPVLPNELQLKEGLQKVLSAKVTKEEEPEITVVELAQIESAIAESSGALHEEALEGLKEEVAETATKHTASLVSTDRTVDKRTTKAAQRLASRLREVHVKHSTEPAEKSQMLDAIKADHERMVDINDLMLALRRLQKVPDDSRWEKILDVLDEDHDGKIELQHVLSVGFNF</sequence>
<feature type="non-terminal residue" evidence="3">
    <location>
        <position position="308"/>
    </location>
</feature>
<feature type="compositionally biased region" description="Polar residues" evidence="1">
    <location>
        <begin position="1"/>
        <end position="12"/>
    </location>
</feature>
<dbReference type="AlphaFoldDB" id="A0A8E0VQL2"/>
<dbReference type="InterPro" id="IPR002048">
    <property type="entry name" value="EF_hand_dom"/>
</dbReference>
<dbReference type="PROSITE" id="PS50222">
    <property type="entry name" value="EF_HAND_2"/>
    <property type="match status" value="1"/>
</dbReference>
<evidence type="ECO:0000313" key="3">
    <source>
        <dbReference type="EMBL" id="KAA0201261.1"/>
    </source>
</evidence>
<protein>
    <submittedName>
        <fullName evidence="3">LETM1 and EF-hand domain-containing protein 1 mitochondrial</fullName>
    </submittedName>
</protein>
<name>A0A8E0VQL2_9TREM</name>
<feature type="region of interest" description="Disordered" evidence="1">
    <location>
        <begin position="1"/>
        <end position="25"/>
    </location>
</feature>
<comment type="caution">
    <text evidence="3">The sequence shown here is derived from an EMBL/GenBank/DDBJ whole genome shotgun (WGS) entry which is preliminary data.</text>
</comment>
<proteinExistence type="predicted"/>
<keyword evidence="4" id="KW-1185">Reference proteome</keyword>
<dbReference type="Gene3D" id="1.10.238.10">
    <property type="entry name" value="EF-hand"/>
    <property type="match status" value="1"/>
</dbReference>